<evidence type="ECO:0000313" key="4">
    <source>
        <dbReference type="Proteomes" id="UP000231637"/>
    </source>
</evidence>
<evidence type="ECO:0000259" key="2">
    <source>
        <dbReference type="Pfam" id="PF16036"/>
    </source>
</evidence>
<protein>
    <submittedName>
        <fullName evidence="3">Chalcone isomerase-like</fullName>
    </submittedName>
</protein>
<dbReference type="Gene3D" id="3.50.70.10">
    <property type="match status" value="1"/>
</dbReference>
<reference evidence="3 4" key="1">
    <citation type="submission" date="2016-12" db="EMBL/GenBank/DDBJ databases">
        <title>Isolation and genomic insights into novel planktonic Zetaproteobacteria from stratified waters of the Chesapeake Bay.</title>
        <authorList>
            <person name="McAllister S.M."/>
            <person name="Kato S."/>
            <person name="Chan C.S."/>
            <person name="Chiu B.K."/>
            <person name="Field E.K."/>
        </authorList>
    </citation>
    <scope>NUCLEOTIDE SEQUENCE [LARGE SCALE GENOMIC DNA]</scope>
    <source>
        <strain evidence="3 4">CP-8</strain>
    </source>
</reference>
<proteinExistence type="predicted"/>
<evidence type="ECO:0000256" key="1">
    <source>
        <dbReference type="SAM" id="SignalP"/>
    </source>
</evidence>
<feature type="domain" description="Chalcone isomerase" evidence="2">
    <location>
        <begin position="21"/>
        <end position="185"/>
    </location>
</feature>
<dbReference type="GO" id="GO:0016872">
    <property type="term" value="F:intramolecular lyase activity"/>
    <property type="evidence" value="ECO:0007669"/>
    <property type="project" value="InterPro"/>
</dbReference>
<sequence length="187" mass="20942">MKKTIPLLFVVLLPIPFHVTAVEIGGVNVPESVQVENNTLQLNGAGIRTKFFFDIYVAALYLEEKSKSAEAILDSKSTKRISMQFIYGEVEAEKMTDGWNRGFEKHHSEKEMAALRDRLNRFNSFFADAHKGDLITYDFLSDGSTVTQIKGETKGTIPGFDFQKALISVWLGSKPADKNLKQALLSH</sequence>
<organism evidence="3 4">
    <name type="scientific">Mariprofundus ferrinatatus</name>
    <dbReference type="NCBI Taxonomy" id="1921087"/>
    <lineage>
        <taxon>Bacteria</taxon>
        <taxon>Pseudomonadati</taxon>
        <taxon>Pseudomonadota</taxon>
        <taxon>Candidatius Mariprofundia</taxon>
        <taxon>Mariprofundales</taxon>
        <taxon>Mariprofundaceae</taxon>
        <taxon>Mariprofundus</taxon>
    </lineage>
</organism>
<dbReference type="Proteomes" id="UP000231637">
    <property type="component" value="Chromosome"/>
</dbReference>
<evidence type="ECO:0000313" key="3">
    <source>
        <dbReference type="EMBL" id="ATX82735.1"/>
    </source>
</evidence>
<feature type="chain" id="PRO_5014830216" evidence="1">
    <location>
        <begin position="22"/>
        <end position="187"/>
    </location>
</feature>
<dbReference type="InterPro" id="IPR016088">
    <property type="entry name" value="Chalcone_isomerase_3-sand"/>
</dbReference>
<keyword evidence="3" id="KW-0413">Isomerase</keyword>
<keyword evidence="4" id="KW-1185">Reference proteome</keyword>
<keyword evidence="1" id="KW-0732">Signal</keyword>
<dbReference type="KEGG" id="mfn:Ga0123462_1898"/>
<dbReference type="Pfam" id="PF16036">
    <property type="entry name" value="Chalcone_3"/>
    <property type="match status" value="1"/>
</dbReference>
<dbReference type="RefSeq" id="WP_100266048.1">
    <property type="nucleotide sequence ID" value="NZ_CP018800.1"/>
</dbReference>
<dbReference type="SUPFAM" id="SSF54626">
    <property type="entry name" value="Chalcone isomerase"/>
    <property type="match status" value="1"/>
</dbReference>
<accession>A0A2K8L5Y1</accession>
<dbReference type="EMBL" id="CP018800">
    <property type="protein sequence ID" value="ATX82735.1"/>
    <property type="molecule type" value="Genomic_DNA"/>
</dbReference>
<dbReference type="InterPro" id="IPR016087">
    <property type="entry name" value="Chalcone_isomerase"/>
</dbReference>
<dbReference type="InterPro" id="IPR036298">
    <property type="entry name" value="Chalcone_isomerase_sf"/>
</dbReference>
<gene>
    <name evidence="3" type="ORF">Ga0123462_1898</name>
</gene>
<name>A0A2K8L5Y1_9PROT</name>
<dbReference type="AlphaFoldDB" id="A0A2K8L5Y1"/>
<feature type="signal peptide" evidence="1">
    <location>
        <begin position="1"/>
        <end position="21"/>
    </location>
</feature>
<dbReference type="OrthoDB" id="9795336at2"/>